<feature type="region of interest" description="Disordered" evidence="1">
    <location>
        <begin position="414"/>
        <end position="497"/>
    </location>
</feature>
<feature type="transmembrane region" description="Helical" evidence="2">
    <location>
        <begin position="297"/>
        <end position="321"/>
    </location>
</feature>
<evidence type="ECO:0000313" key="3">
    <source>
        <dbReference type="EMBL" id="KAF3010062.1"/>
    </source>
</evidence>
<keyword evidence="2" id="KW-0812">Transmembrane</keyword>
<feature type="compositionally biased region" description="Low complexity" evidence="1">
    <location>
        <begin position="383"/>
        <end position="397"/>
    </location>
</feature>
<feature type="transmembrane region" description="Helical" evidence="2">
    <location>
        <begin position="110"/>
        <end position="131"/>
    </location>
</feature>
<feature type="compositionally biased region" description="Low complexity" evidence="1">
    <location>
        <begin position="453"/>
        <end position="469"/>
    </location>
</feature>
<feature type="compositionally biased region" description="Low complexity" evidence="1">
    <location>
        <begin position="417"/>
        <end position="436"/>
    </location>
</feature>
<keyword evidence="2" id="KW-1133">Transmembrane helix</keyword>
<dbReference type="EMBL" id="SWKU01000002">
    <property type="protein sequence ID" value="KAF3010062.1"/>
    <property type="molecule type" value="Genomic_DNA"/>
</dbReference>
<proteinExistence type="predicted"/>
<feature type="compositionally biased region" description="Low complexity" evidence="1">
    <location>
        <begin position="29"/>
        <end position="60"/>
    </location>
</feature>
<feature type="compositionally biased region" description="Pro residues" evidence="1">
    <location>
        <begin position="443"/>
        <end position="452"/>
    </location>
</feature>
<feature type="compositionally biased region" description="Polar residues" evidence="1">
    <location>
        <begin position="62"/>
        <end position="75"/>
    </location>
</feature>
<feature type="transmembrane region" description="Helical" evidence="2">
    <location>
        <begin position="185"/>
        <end position="207"/>
    </location>
</feature>
<comment type="caution">
    <text evidence="3">The sequence shown here is derived from an EMBL/GenBank/DDBJ whole genome shotgun (WGS) entry which is preliminary data.</text>
</comment>
<keyword evidence="2" id="KW-0472">Membrane</keyword>
<evidence type="ECO:0000256" key="2">
    <source>
        <dbReference type="SAM" id="Phobius"/>
    </source>
</evidence>
<name>A0A9P4TLX1_CURKU</name>
<reference evidence="3" key="1">
    <citation type="submission" date="2019-04" db="EMBL/GenBank/DDBJ databases">
        <title>Sequencing of skin fungus with MAO and IRED activity.</title>
        <authorList>
            <person name="Marsaioli A.J."/>
            <person name="Bonatto J.M.C."/>
            <person name="Reis Junior O."/>
        </authorList>
    </citation>
    <scope>NUCLEOTIDE SEQUENCE</scope>
    <source>
        <strain evidence="3">30M1</strain>
    </source>
</reference>
<sequence length="497" mass="54069">MSTPTATTAAQPPEITTTSPAGHTTPVQTEAPAQPSAATTAPTSNLSPTPSSAPTSTPVPAQNPTNATNHLQTPLPNAAPVAQNVPTAQQEELTYNEKLNAADRLWKFKMALTIALILVGLIGIGCIAWAVDRANHLVGGLGYGYDSMWALPWGLITLSISIVWCVTCIARFLSRGRPVHPGIRVTMDLLLWLGIIPTALLLMAVLYDTIYWGQDGTLGSYEGFSTSYGGYELQPNNTWTWVPDTDRYGSGVTYPRSCNTTSYYSSYYSTSIPFHNCAEMDAYVNALWQAKLTYARVILTGVVCQWIAVALHFGLFVWACVDCHKKRRTKISNDAEKLAASIVQSMVQNGAIVPTPRQLQTRANGWQQAYEPLQSAPGSFSAQGGYAQPPYPQQGVYQGYQHPQMQMRGANGQHMYAPQMQGPNGPQMRQQQQRARPVSEEQPLPPLPPRPQPAQQQQQQQQQQEIAQPGPSTDKGKAPAAGEPAGGVATSYYEPER</sequence>
<accession>A0A9P4TLX1</accession>
<evidence type="ECO:0000256" key="1">
    <source>
        <dbReference type="SAM" id="MobiDB-lite"/>
    </source>
</evidence>
<gene>
    <name evidence="3" type="ORF">E8E13_011562</name>
</gene>
<feature type="compositionally biased region" description="Polar residues" evidence="1">
    <location>
        <begin position="19"/>
        <end position="28"/>
    </location>
</feature>
<protein>
    <submittedName>
        <fullName evidence="3">Uncharacterized protein</fullName>
    </submittedName>
</protein>
<feature type="transmembrane region" description="Helical" evidence="2">
    <location>
        <begin position="151"/>
        <end position="173"/>
    </location>
</feature>
<dbReference type="Proteomes" id="UP000801428">
    <property type="component" value="Unassembled WGS sequence"/>
</dbReference>
<evidence type="ECO:0000313" key="4">
    <source>
        <dbReference type="Proteomes" id="UP000801428"/>
    </source>
</evidence>
<feature type="compositionally biased region" description="Low complexity" evidence="1">
    <location>
        <begin position="478"/>
        <end position="487"/>
    </location>
</feature>
<organism evidence="3 4">
    <name type="scientific">Curvularia kusanoi</name>
    <name type="common">Cochliobolus kusanoi</name>
    <dbReference type="NCBI Taxonomy" id="90978"/>
    <lineage>
        <taxon>Eukaryota</taxon>
        <taxon>Fungi</taxon>
        <taxon>Dikarya</taxon>
        <taxon>Ascomycota</taxon>
        <taxon>Pezizomycotina</taxon>
        <taxon>Dothideomycetes</taxon>
        <taxon>Pleosporomycetidae</taxon>
        <taxon>Pleosporales</taxon>
        <taxon>Pleosporineae</taxon>
        <taxon>Pleosporaceae</taxon>
        <taxon>Curvularia</taxon>
    </lineage>
</organism>
<feature type="region of interest" description="Disordered" evidence="1">
    <location>
        <begin position="1"/>
        <end position="78"/>
    </location>
</feature>
<feature type="compositionally biased region" description="Low complexity" evidence="1">
    <location>
        <begin position="1"/>
        <end position="18"/>
    </location>
</feature>
<feature type="region of interest" description="Disordered" evidence="1">
    <location>
        <begin position="377"/>
        <end position="397"/>
    </location>
</feature>
<dbReference type="OrthoDB" id="5279542at2759"/>
<dbReference type="AlphaFoldDB" id="A0A9P4TLX1"/>
<keyword evidence="4" id="KW-1185">Reference proteome</keyword>